<accession>A0A0M8MXZ0</accession>
<dbReference type="STRING" id="150374.A0A0M8MXZ0"/>
<dbReference type="InterPro" id="IPR007015">
    <property type="entry name" value="DNA_pol_V/MYBBP1A"/>
</dbReference>
<evidence type="ECO:0000313" key="5">
    <source>
        <dbReference type="EMBL" id="KOS16594.1"/>
    </source>
</evidence>
<protein>
    <submittedName>
        <fullName evidence="5">DNA polymerase V</fullName>
    </submittedName>
</protein>
<dbReference type="GO" id="GO:0005730">
    <property type="term" value="C:nucleolus"/>
    <property type="evidence" value="ECO:0007669"/>
    <property type="project" value="InterPro"/>
</dbReference>
<evidence type="ECO:0000256" key="2">
    <source>
        <dbReference type="ARBA" id="ARBA00006809"/>
    </source>
</evidence>
<dbReference type="EMBL" id="LGSR01000029">
    <property type="protein sequence ID" value="KOS16594.1"/>
    <property type="molecule type" value="Genomic_DNA"/>
</dbReference>
<keyword evidence="6" id="KW-1185">Reference proteome</keyword>
<name>A0A0M8MXZ0_ESCWE</name>
<proteinExistence type="inferred from homology"/>
<keyword evidence="3" id="KW-0539">Nucleus</keyword>
<dbReference type="GO" id="GO:0000182">
    <property type="term" value="F:rDNA binding"/>
    <property type="evidence" value="ECO:0007669"/>
    <property type="project" value="TreeGrafter"/>
</dbReference>
<feature type="region of interest" description="Disordered" evidence="4">
    <location>
        <begin position="942"/>
        <end position="983"/>
    </location>
</feature>
<sequence>MGSKRKRGAKEDPAAATNTQKRTKKGAAAPVIPILAAPKPNLADVPFVEIPTADERKREGAVYELLGSENENDRIEAADCIVTGLLGGEGVSEPILQRHLDRRLFRGLSSGRNASRIGFSLVITEILSQLFGGGGKGSKYPGLTFEKILSFLTEKSQVVGNIPGQEERDIFFGQLFGLECFVKSRTLFAEPSRWAVILEELLRLGNRKVWMRSQCGWVLVQALEYMSQKQARSLLEKLADAGLAKTPEGVAVWLVALDRFPDLKVKPWGHPLSNKPLGDLAAVLKESFNSESSKDAAPNAPRNKQANWTAQLHFVWDVILGYYAKARDDGADDFSQFWGRVIDDGLFSKQATDGQKFKGFMVFQKMLEGFADQHRKLQVLFSKNLMACLMNQAAKEDRYLNRAATKALKAVEAVVSEHPDALAPVLDNLLGKNGAYSFDQRTSTKTVDKLLQNLNSDNEKATLKVIKRPIPTLSQHEDAEAQAILRAYVDYLSKVLGASAGAKVTTSDTGRISSLGFALQELSRLGFSKPKDISDKVMTERIRDFARSRLESSLAKLTRQAADFAMFCGAVASIDLSSVTMSDEIKQAIEGALTRMRKFLSHKPKSEDDKGLNQGLAMLHAISIFQLYNEDPDAMDVLDDLAQFHERLKKRKAGAGADDDDAAAAGSSEFLVEILLSMVSRPSSLLRQVSQQVFEAFTGQISAGGLELLTGPLEAGESAKGQQELFNTENDAMDVDEDEGSEDDDDDDAEDVKEASDFEIDSDVEFVDLKDADAADSKSEDDDDDDDDGDDEEDGNDDDDDEEEEKEEEEGKQGLEDLDELVGKILKSHRLDKDANAESSESEGDMSDSEMLALDDKLAEVFKHRVQARPDSKREKKDAKQSVVNFKHRILDFLDIFIKNEPLSPLAFSLLLPLLRLMRTTSTKTLASRACEIILSYQRALKKARGDSKPPAPKSSSTKQDDDDDDEDEEEDDGDDGDERYERDDDELLAMLVQVHDEAGRDNAHAYARAASAASLILASAMYAADRRSVGRAAGVYAKTQSDWVLGKAKLQNSFFADWNNWCQNHASQARS</sequence>
<evidence type="ECO:0000256" key="3">
    <source>
        <dbReference type="ARBA" id="ARBA00023242"/>
    </source>
</evidence>
<comment type="similarity">
    <text evidence="2">Belongs to the MYBBP1A family.</text>
</comment>
<dbReference type="Proteomes" id="UP000053831">
    <property type="component" value="Unassembled WGS sequence"/>
</dbReference>
<reference evidence="5 6" key="1">
    <citation type="submission" date="2015-07" db="EMBL/GenBank/DDBJ databases">
        <title>The genome of the fungus Escovopsis weberi, a specialized disease agent of ant agriculture.</title>
        <authorList>
            <person name="de Man T.J."/>
            <person name="Stajich J.E."/>
            <person name="Kubicek C.P."/>
            <person name="Chenthamara K."/>
            <person name="Atanasova L."/>
            <person name="Druzhinina I.S."/>
            <person name="Birnbaum S."/>
            <person name="Barribeau S.M."/>
            <person name="Teiling C."/>
            <person name="Suen G."/>
            <person name="Currie C."/>
            <person name="Gerardo N.M."/>
        </authorList>
    </citation>
    <scope>NUCLEOTIDE SEQUENCE [LARGE SCALE GENOMIC DNA]</scope>
</reference>
<evidence type="ECO:0000256" key="4">
    <source>
        <dbReference type="SAM" id="MobiDB-lite"/>
    </source>
</evidence>
<comment type="caution">
    <text evidence="5">The sequence shown here is derived from an EMBL/GenBank/DDBJ whole genome shotgun (WGS) entry which is preliminary data.</text>
</comment>
<feature type="compositionally biased region" description="Basic and acidic residues" evidence="4">
    <location>
        <begin position="767"/>
        <end position="778"/>
    </location>
</feature>
<dbReference type="PANTHER" id="PTHR13213:SF2">
    <property type="entry name" value="MYB-BINDING PROTEIN 1A"/>
    <property type="match status" value="1"/>
</dbReference>
<evidence type="ECO:0000313" key="6">
    <source>
        <dbReference type="Proteomes" id="UP000053831"/>
    </source>
</evidence>
<feature type="region of interest" description="Disordered" evidence="4">
    <location>
        <begin position="733"/>
        <end position="849"/>
    </location>
</feature>
<evidence type="ECO:0000256" key="1">
    <source>
        <dbReference type="ARBA" id="ARBA00004123"/>
    </source>
</evidence>
<feature type="region of interest" description="Disordered" evidence="4">
    <location>
        <begin position="1"/>
        <end position="30"/>
    </location>
</feature>
<gene>
    <name evidence="5" type="ORF">ESCO_004680</name>
</gene>
<feature type="compositionally biased region" description="Acidic residues" evidence="4">
    <location>
        <begin position="733"/>
        <end position="766"/>
    </location>
</feature>
<dbReference type="AlphaFoldDB" id="A0A0M8MXZ0"/>
<dbReference type="PANTHER" id="PTHR13213">
    <property type="entry name" value="MYB-BINDING PROTEIN 1A FAMILY MEMBER"/>
    <property type="match status" value="1"/>
</dbReference>
<feature type="compositionally biased region" description="Acidic residues" evidence="4">
    <location>
        <begin position="961"/>
        <end position="983"/>
    </location>
</feature>
<dbReference type="Pfam" id="PF04931">
    <property type="entry name" value="DNA_pol_phi"/>
    <property type="match status" value="1"/>
</dbReference>
<dbReference type="OrthoDB" id="342531at2759"/>
<dbReference type="SUPFAM" id="SSF48371">
    <property type="entry name" value="ARM repeat"/>
    <property type="match status" value="1"/>
</dbReference>
<organism evidence="5 6">
    <name type="scientific">Escovopsis weberi</name>
    <dbReference type="NCBI Taxonomy" id="150374"/>
    <lineage>
        <taxon>Eukaryota</taxon>
        <taxon>Fungi</taxon>
        <taxon>Dikarya</taxon>
        <taxon>Ascomycota</taxon>
        <taxon>Pezizomycotina</taxon>
        <taxon>Sordariomycetes</taxon>
        <taxon>Hypocreomycetidae</taxon>
        <taxon>Hypocreales</taxon>
        <taxon>Hypocreaceae</taxon>
        <taxon>Escovopsis</taxon>
    </lineage>
</organism>
<dbReference type="GO" id="GO:0006355">
    <property type="term" value="P:regulation of DNA-templated transcription"/>
    <property type="evidence" value="ECO:0007669"/>
    <property type="project" value="InterPro"/>
</dbReference>
<comment type="subcellular location">
    <subcellularLocation>
        <location evidence="1">Nucleus</location>
    </subcellularLocation>
</comment>
<feature type="compositionally biased region" description="Acidic residues" evidence="4">
    <location>
        <begin position="779"/>
        <end position="808"/>
    </location>
</feature>
<dbReference type="InterPro" id="IPR016024">
    <property type="entry name" value="ARM-type_fold"/>
</dbReference>